<evidence type="ECO:0000256" key="4">
    <source>
        <dbReference type="ARBA" id="ARBA00022475"/>
    </source>
</evidence>
<name>A0A9D1GTN4_9FIRM</name>
<comment type="similarity">
    <text evidence="2 9 10">Belongs to the ATPase epsilon chain family.</text>
</comment>
<dbReference type="GO" id="GO:0046933">
    <property type="term" value="F:proton-transporting ATP synthase activity, rotational mechanism"/>
    <property type="evidence" value="ECO:0007669"/>
    <property type="project" value="UniProtKB-UniRule"/>
</dbReference>
<comment type="caution">
    <text evidence="13">The sequence shown here is derived from an EMBL/GenBank/DDBJ whole genome shotgun (WGS) entry which is preliminary data.</text>
</comment>
<reference evidence="13" key="2">
    <citation type="journal article" date="2021" name="PeerJ">
        <title>Extensive microbial diversity within the chicken gut microbiome revealed by metagenomics and culture.</title>
        <authorList>
            <person name="Gilroy R."/>
            <person name="Ravi A."/>
            <person name="Getino M."/>
            <person name="Pursley I."/>
            <person name="Horton D.L."/>
            <person name="Alikhan N.F."/>
            <person name="Baker D."/>
            <person name="Gharbi K."/>
            <person name="Hall N."/>
            <person name="Watson M."/>
            <person name="Adriaenssens E.M."/>
            <person name="Foster-Nyarko E."/>
            <person name="Jarju S."/>
            <person name="Secka A."/>
            <person name="Antonio M."/>
            <person name="Oren A."/>
            <person name="Chaudhuri R.R."/>
            <person name="La Ragione R."/>
            <person name="Hildebrand F."/>
            <person name="Pallen M.J."/>
        </authorList>
    </citation>
    <scope>NUCLEOTIDE SEQUENCE</scope>
    <source>
        <strain evidence="13">CHK33-4379</strain>
    </source>
</reference>
<protein>
    <recommendedName>
        <fullName evidence="9">ATP synthase epsilon chain</fullName>
    </recommendedName>
    <alternativeName>
        <fullName evidence="9">ATP synthase F1 sector epsilon subunit</fullName>
    </alternativeName>
    <alternativeName>
        <fullName evidence="9">F-ATPase epsilon subunit</fullName>
    </alternativeName>
</protein>
<dbReference type="InterPro" id="IPR020547">
    <property type="entry name" value="ATP_synth_F1_esu_C"/>
</dbReference>
<dbReference type="InterPro" id="IPR001469">
    <property type="entry name" value="ATP_synth_F1_dsu/esu"/>
</dbReference>
<evidence type="ECO:0000256" key="3">
    <source>
        <dbReference type="ARBA" id="ARBA00022448"/>
    </source>
</evidence>
<evidence type="ECO:0000259" key="11">
    <source>
        <dbReference type="Pfam" id="PF00401"/>
    </source>
</evidence>
<dbReference type="InterPro" id="IPR020546">
    <property type="entry name" value="ATP_synth_F1_dsu/esu_N"/>
</dbReference>
<dbReference type="PANTHER" id="PTHR13822:SF10">
    <property type="entry name" value="ATP SYNTHASE EPSILON CHAIN, CHLOROPLASTIC"/>
    <property type="match status" value="1"/>
</dbReference>
<comment type="subunit">
    <text evidence="9 10">F-type ATPases have 2 components, CF(1) - the catalytic core - and CF(0) - the membrane proton channel. CF(1) has five subunits: alpha(3), beta(3), gamma(1), delta(1), epsilon(1). CF(0) has three main subunits: a, b and c.</text>
</comment>
<dbReference type="GO" id="GO:0005524">
    <property type="term" value="F:ATP binding"/>
    <property type="evidence" value="ECO:0007669"/>
    <property type="project" value="UniProtKB-UniRule"/>
</dbReference>
<evidence type="ECO:0000256" key="10">
    <source>
        <dbReference type="RuleBase" id="RU003656"/>
    </source>
</evidence>
<comment type="function">
    <text evidence="9">Produces ATP from ADP in the presence of a proton gradient across the membrane.</text>
</comment>
<evidence type="ECO:0000313" key="13">
    <source>
        <dbReference type="EMBL" id="HIT58877.1"/>
    </source>
</evidence>
<evidence type="ECO:0000313" key="14">
    <source>
        <dbReference type="Proteomes" id="UP000824136"/>
    </source>
</evidence>
<comment type="subcellular location">
    <subcellularLocation>
        <location evidence="1 9">Cell membrane</location>
        <topology evidence="1 9">Peripheral membrane protein</topology>
    </subcellularLocation>
</comment>
<evidence type="ECO:0000256" key="1">
    <source>
        <dbReference type="ARBA" id="ARBA00004202"/>
    </source>
</evidence>
<dbReference type="Gene3D" id="1.20.5.440">
    <property type="entry name" value="ATP synthase delta/epsilon subunit, C-terminal domain"/>
    <property type="match status" value="1"/>
</dbReference>
<keyword evidence="8 9" id="KW-0066">ATP synthesis</keyword>
<feature type="domain" description="ATP synthase epsilon subunit C-terminal" evidence="11">
    <location>
        <begin position="88"/>
        <end position="132"/>
    </location>
</feature>
<keyword evidence="3 9" id="KW-0813">Transport</keyword>
<evidence type="ECO:0000256" key="6">
    <source>
        <dbReference type="ARBA" id="ARBA00023136"/>
    </source>
</evidence>
<accession>A0A9D1GTN4</accession>
<dbReference type="SUPFAM" id="SSF46604">
    <property type="entry name" value="Epsilon subunit of F1F0-ATP synthase C-terminal domain"/>
    <property type="match status" value="1"/>
</dbReference>
<dbReference type="GO" id="GO:0005886">
    <property type="term" value="C:plasma membrane"/>
    <property type="evidence" value="ECO:0007669"/>
    <property type="project" value="UniProtKB-SubCell"/>
</dbReference>
<dbReference type="AlphaFoldDB" id="A0A9D1GTN4"/>
<evidence type="ECO:0000256" key="8">
    <source>
        <dbReference type="ARBA" id="ARBA00023310"/>
    </source>
</evidence>
<evidence type="ECO:0000256" key="9">
    <source>
        <dbReference type="HAMAP-Rule" id="MF_00530"/>
    </source>
</evidence>
<dbReference type="SUPFAM" id="SSF51344">
    <property type="entry name" value="Epsilon subunit of F1F0-ATP synthase N-terminal domain"/>
    <property type="match status" value="1"/>
</dbReference>
<dbReference type="CDD" id="cd12152">
    <property type="entry name" value="F1-ATPase_delta"/>
    <property type="match status" value="1"/>
</dbReference>
<dbReference type="Proteomes" id="UP000824136">
    <property type="component" value="Unassembled WGS sequence"/>
</dbReference>
<dbReference type="PANTHER" id="PTHR13822">
    <property type="entry name" value="ATP SYNTHASE DELTA/EPSILON CHAIN"/>
    <property type="match status" value="1"/>
</dbReference>
<dbReference type="Pfam" id="PF02823">
    <property type="entry name" value="ATP-synt_DE_N"/>
    <property type="match status" value="1"/>
</dbReference>
<keyword evidence="9" id="KW-0375">Hydrogen ion transport</keyword>
<evidence type="ECO:0000256" key="5">
    <source>
        <dbReference type="ARBA" id="ARBA00023065"/>
    </source>
</evidence>
<evidence type="ECO:0000256" key="2">
    <source>
        <dbReference type="ARBA" id="ARBA00005712"/>
    </source>
</evidence>
<keyword evidence="7 9" id="KW-0139">CF(1)</keyword>
<evidence type="ECO:0000259" key="12">
    <source>
        <dbReference type="Pfam" id="PF02823"/>
    </source>
</evidence>
<keyword evidence="5 9" id="KW-0406">Ion transport</keyword>
<keyword evidence="6 9" id="KW-0472">Membrane</keyword>
<dbReference type="NCBIfam" id="TIGR01216">
    <property type="entry name" value="ATP_synt_epsi"/>
    <property type="match status" value="1"/>
</dbReference>
<dbReference type="GO" id="GO:0045259">
    <property type="term" value="C:proton-transporting ATP synthase complex"/>
    <property type="evidence" value="ECO:0007669"/>
    <property type="project" value="UniProtKB-KW"/>
</dbReference>
<proteinExistence type="inferred from homology"/>
<organism evidence="13 14">
    <name type="scientific">Candidatus Faeciplasma pullistercoris</name>
    <dbReference type="NCBI Taxonomy" id="2840800"/>
    <lineage>
        <taxon>Bacteria</taxon>
        <taxon>Bacillati</taxon>
        <taxon>Bacillota</taxon>
        <taxon>Clostridia</taxon>
        <taxon>Eubacteriales</taxon>
        <taxon>Oscillospiraceae</taxon>
        <taxon>Oscillospiraceae incertae sedis</taxon>
        <taxon>Candidatus Faeciplasma</taxon>
    </lineage>
</organism>
<evidence type="ECO:0000256" key="7">
    <source>
        <dbReference type="ARBA" id="ARBA00023196"/>
    </source>
</evidence>
<dbReference type="Pfam" id="PF00401">
    <property type="entry name" value="ATP-synt_DE"/>
    <property type="match status" value="1"/>
</dbReference>
<dbReference type="HAMAP" id="MF_00530">
    <property type="entry name" value="ATP_synth_epsil_bac"/>
    <property type="match status" value="1"/>
</dbReference>
<dbReference type="Gene3D" id="2.60.15.10">
    <property type="entry name" value="F0F1 ATP synthase delta/epsilon subunit, N-terminal"/>
    <property type="match status" value="1"/>
</dbReference>
<dbReference type="InterPro" id="IPR036771">
    <property type="entry name" value="ATPsynth_dsu/esu_N"/>
</dbReference>
<dbReference type="EMBL" id="DVLL01000016">
    <property type="protein sequence ID" value="HIT58877.1"/>
    <property type="molecule type" value="Genomic_DNA"/>
</dbReference>
<feature type="domain" description="ATP synthase F1 complex delta/epsilon subunit N-terminal" evidence="12">
    <location>
        <begin position="4"/>
        <end position="77"/>
    </location>
</feature>
<keyword evidence="4 9" id="KW-1003">Cell membrane</keyword>
<dbReference type="InterPro" id="IPR036794">
    <property type="entry name" value="ATP_F1_dsu/esu_C_sf"/>
</dbReference>
<reference evidence="13" key="1">
    <citation type="submission" date="2020-10" db="EMBL/GenBank/DDBJ databases">
        <authorList>
            <person name="Gilroy R."/>
        </authorList>
    </citation>
    <scope>NUCLEOTIDE SEQUENCE</scope>
    <source>
        <strain evidence="13">CHK33-4379</strain>
    </source>
</reference>
<sequence length="139" mass="14639">MNTFKLKIITPDGSFYDSDAYQLSLKSIDGEISILAGHIPYLTAVGMGECRVYTSPGGAPMRAACCGGMLKVSKEGVLLAPTTFEWADDIDSARAQSAKERAEAALSGNPSEADKRIATQKLARAAVRLKVAAASGKNN</sequence>
<gene>
    <name evidence="9 13" type="primary">atpC</name>
    <name evidence="13" type="ORF">IAC39_04100</name>
</gene>